<feature type="domain" description="CobQ/CobB/MinD/ParA nucleotide binding" evidence="1">
    <location>
        <begin position="4"/>
        <end position="193"/>
    </location>
</feature>
<dbReference type="PIRSF" id="PIRSF009320">
    <property type="entry name" value="Nuc_binding_HP_1000"/>
    <property type="match status" value="1"/>
</dbReference>
<dbReference type="GeneID" id="94022791"/>
<dbReference type="Proteomes" id="UP000183076">
    <property type="component" value="Unassembled WGS sequence"/>
</dbReference>
<gene>
    <name evidence="2" type="ORF">SAMN04488041_11521</name>
</gene>
<dbReference type="PANTHER" id="PTHR13696">
    <property type="entry name" value="P-LOOP CONTAINING NUCLEOSIDE TRIPHOSPHATE HYDROLASE"/>
    <property type="match status" value="1"/>
</dbReference>
<dbReference type="SUPFAM" id="SSF52540">
    <property type="entry name" value="P-loop containing nucleoside triphosphate hydrolases"/>
    <property type="match status" value="1"/>
</dbReference>
<organism evidence="2 3">
    <name type="scientific">Sulfitobacter pontiacus</name>
    <dbReference type="NCBI Taxonomy" id="60137"/>
    <lineage>
        <taxon>Bacteria</taxon>
        <taxon>Pseudomonadati</taxon>
        <taxon>Pseudomonadota</taxon>
        <taxon>Alphaproteobacteria</taxon>
        <taxon>Rhodobacterales</taxon>
        <taxon>Roseobacteraceae</taxon>
        <taxon>Sulfitobacter</taxon>
    </lineage>
</organism>
<dbReference type="CDD" id="cd02042">
    <property type="entry name" value="ParAB_family"/>
    <property type="match status" value="1"/>
</dbReference>
<dbReference type="EMBL" id="FNNB01000015">
    <property type="protein sequence ID" value="SDX73096.1"/>
    <property type="molecule type" value="Genomic_DNA"/>
</dbReference>
<name>A0A1H3E342_9RHOB</name>
<evidence type="ECO:0000313" key="3">
    <source>
        <dbReference type="Proteomes" id="UP000183076"/>
    </source>
</evidence>
<dbReference type="InterPro" id="IPR027417">
    <property type="entry name" value="P-loop_NTPase"/>
</dbReference>
<proteinExistence type="predicted"/>
<dbReference type="InterPro" id="IPR050678">
    <property type="entry name" value="DNA_Partitioning_ATPase"/>
</dbReference>
<evidence type="ECO:0000259" key="1">
    <source>
        <dbReference type="Pfam" id="PF01656"/>
    </source>
</evidence>
<protein>
    <submittedName>
        <fullName evidence="2">Chromosome partitioning protein</fullName>
    </submittedName>
</protein>
<dbReference type="Gene3D" id="3.40.50.300">
    <property type="entry name" value="P-loop containing nucleotide triphosphate hydrolases"/>
    <property type="match status" value="1"/>
</dbReference>
<evidence type="ECO:0000313" key="2">
    <source>
        <dbReference type="EMBL" id="SDX73096.1"/>
    </source>
</evidence>
<dbReference type="InterPro" id="IPR002586">
    <property type="entry name" value="CobQ/CobB/MinD/ParA_Nub-bd_dom"/>
</dbReference>
<dbReference type="AlphaFoldDB" id="A0A1H3E342"/>
<dbReference type="Pfam" id="PF01656">
    <property type="entry name" value="CbiA"/>
    <property type="match status" value="1"/>
</dbReference>
<reference evidence="3" key="1">
    <citation type="submission" date="2016-10" db="EMBL/GenBank/DDBJ databases">
        <authorList>
            <person name="Varghese N."/>
            <person name="Submissions S."/>
        </authorList>
    </citation>
    <scope>NUCLEOTIDE SEQUENCE [LARGE SCALE GENOMIC DNA]</scope>
    <source>
        <strain evidence="3">DSM 10014</strain>
    </source>
</reference>
<dbReference type="STRING" id="60137.SAMN04488041_11521"/>
<dbReference type="PANTHER" id="PTHR13696:SF96">
    <property type="entry name" value="COBQ_COBB_MIND_PARA NUCLEOTIDE BINDING DOMAIN-CONTAINING PROTEIN"/>
    <property type="match status" value="1"/>
</dbReference>
<dbReference type="RefSeq" id="WP_074637795.1">
    <property type="nucleotide sequence ID" value="NZ_CP160853.1"/>
</dbReference>
<sequence length="224" mass="23626">MIVSVLSPKGGCGKSTSALTLATVFANNPDLSVAIVDADPRQSIARVWLGKRKSEGLGKPPFEVISDPSDSSILDTLEAAEAKHDLIFVDLEGVAGLMASYAASASDMCIIPMRPSALDGDAAGAALKMIRDAGRAARRSVPSRILITQTDAAIVTKSHKELLAELDGAGIERLQTELMRRAPFERVMAEGKTLFELGHSQSVASAISNTARLGKELAEILEAE</sequence>
<accession>A0A1H3E342</accession>